<protein>
    <submittedName>
        <fullName evidence="2">Uncharacterized protein</fullName>
    </submittedName>
</protein>
<feature type="region of interest" description="Disordered" evidence="1">
    <location>
        <begin position="1"/>
        <end position="21"/>
    </location>
</feature>
<evidence type="ECO:0000256" key="1">
    <source>
        <dbReference type="SAM" id="MobiDB-lite"/>
    </source>
</evidence>
<keyword evidence="3" id="KW-1185">Reference proteome</keyword>
<dbReference type="EMBL" id="JBIMZQ010000051">
    <property type="protein sequence ID" value="KAL3658755.1"/>
    <property type="molecule type" value="Genomic_DNA"/>
</dbReference>
<reference evidence="2 3" key="1">
    <citation type="submission" date="2024-09" db="EMBL/GenBank/DDBJ databases">
        <title>Genome sequencing and assembly of Phytophthora oleae, isolate VK10A, causative agent of rot of olive drupes.</title>
        <authorList>
            <person name="Conti Taguali S."/>
            <person name="Riolo M."/>
            <person name="La Spada F."/>
            <person name="Cacciola S.O."/>
            <person name="Dionisio G."/>
        </authorList>
    </citation>
    <scope>NUCLEOTIDE SEQUENCE [LARGE SCALE GENOMIC DNA]</scope>
    <source>
        <strain evidence="2 3">VK10A</strain>
    </source>
</reference>
<evidence type="ECO:0000313" key="3">
    <source>
        <dbReference type="Proteomes" id="UP001632037"/>
    </source>
</evidence>
<sequence>MLENGARQAPPSISAANRMMPKRPRCGCYGVRPQQPLPGIRSDQRTDHHQIGAMLGLRCGLEYILVGEPGVGDPFRPAPPLVFAYAALIRALRVELVCHLAS</sequence>
<dbReference type="Proteomes" id="UP001632037">
    <property type="component" value="Unassembled WGS sequence"/>
</dbReference>
<comment type="caution">
    <text evidence="2">The sequence shown here is derived from an EMBL/GenBank/DDBJ whole genome shotgun (WGS) entry which is preliminary data.</text>
</comment>
<gene>
    <name evidence="2" type="ORF">V7S43_016126</name>
</gene>
<name>A0ABD3EW68_9STRA</name>
<proteinExistence type="predicted"/>
<dbReference type="AlphaFoldDB" id="A0ABD3EW68"/>
<organism evidence="2 3">
    <name type="scientific">Phytophthora oleae</name>
    <dbReference type="NCBI Taxonomy" id="2107226"/>
    <lineage>
        <taxon>Eukaryota</taxon>
        <taxon>Sar</taxon>
        <taxon>Stramenopiles</taxon>
        <taxon>Oomycota</taxon>
        <taxon>Peronosporomycetes</taxon>
        <taxon>Peronosporales</taxon>
        <taxon>Peronosporaceae</taxon>
        <taxon>Phytophthora</taxon>
    </lineage>
</organism>
<accession>A0ABD3EW68</accession>
<evidence type="ECO:0000313" key="2">
    <source>
        <dbReference type="EMBL" id="KAL3658755.1"/>
    </source>
</evidence>